<dbReference type="PANTHER" id="PTHR45827:SF1">
    <property type="entry name" value="SORTING NEXIN"/>
    <property type="match status" value="1"/>
</dbReference>
<dbReference type="AlphaFoldDB" id="A0A9P7F5B5"/>
<evidence type="ECO:0000313" key="3">
    <source>
        <dbReference type="Proteomes" id="UP000823399"/>
    </source>
</evidence>
<dbReference type="GO" id="GO:0031410">
    <property type="term" value="C:cytoplasmic vesicle"/>
    <property type="evidence" value="ECO:0007669"/>
    <property type="project" value="TreeGrafter"/>
</dbReference>
<dbReference type="GeneID" id="64699729"/>
<dbReference type="Gene3D" id="1.20.1270.60">
    <property type="entry name" value="Arfaptin homology (AH) domain/BAR domain"/>
    <property type="match status" value="1"/>
</dbReference>
<dbReference type="RefSeq" id="XP_041292446.1">
    <property type="nucleotide sequence ID" value="XM_041437470.1"/>
</dbReference>
<name>A0A9P7F5B5_9AGAM</name>
<comment type="caution">
    <text evidence="2">The sequence shown here is derived from an EMBL/GenBank/DDBJ whole genome shotgun (WGS) entry which is preliminary data.</text>
</comment>
<dbReference type="PANTHER" id="PTHR45827">
    <property type="entry name" value="SORTING NEXIN"/>
    <property type="match status" value="1"/>
</dbReference>
<evidence type="ECO:0000259" key="1">
    <source>
        <dbReference type="Pfam" id="PF10456"/>
    </source>
</evidence>
<dbReference type="GO" id="GO:0035091">
    <property type="term" value="F:phosphatidylinositol binding"/>
    <property type="evidence" value="ECO:0007669"/>
    <property type="project" value="TreeGrafter"/>
</dbReference>
<dbReference type="InterPro" id="IPR019497">
    <property type="entry name" value="Sorting_nexin_WASP-bd-dom"/>
</dbReference>
<feature type="domain" description="Sorting nexin protein WASP-binding" evidence="1">
    <location>
        <begin position="77"/>
        <end position="205"/>
    </location>
</feature>
<dbReference type="GO" id="GO:0006897">
    <property type="term" value="P:endocytosis"/>
    <property type="evidence" value="ECO:0007669"/>
    <property type="project" value="TreeGrafter"/>
</dbReference>
<protein>
    <recommendedName>
        <fullName evidence="1">Sorting nexin protein WASP-binding domain-containing protein</fullName>
    </recommendedName>
</protein>
<organism evidence="2 3">
    <name type="scientific">Suillus discolor</name>
    <dbReference type="NCBI Taxonomy" id="1912936"/>
    <lineage>
        <taxon>Eukaryota</taxon>
        <taxon>Fungi</taxon>
        <taxon>Dikarya</taxon>
        <taxon>Basidiomycota</taxon>
        <taxon>Agaricomycotina</taxon>
        <taxon>Agaricomycetes</taxon>
        <taxon>Agaricomycetidae</taxon>
        <taxon>Boletales</taxon>
        <taxon>Suillineae</taxon>
        <taxon>Suillaceae</taxon>
        <taxon>Suillus</taxon>
    </lineage>
</organism>
<dbReference type="InterPro" id="IPR027267">
    <property type="entry name" value="AH/BAR_dom_sf"/>
</dbReference>
<sequence>MPQLLSMPAAGPSFFAHMSKAERLLSYSLLSLITSTPLSSTPLGINEDPGDTPQQRNGLLNEDDGAWCWREGCQDCLKLTKAMQKTSDGLQIVADLYDNHARRTQLATHDAFKSVAHPYQLYEGIVETHQSTVSRYKDALKLGKSNDEMAARCETVLNITMAEIDTYHDQKVENFGTITREYLDGEIHFYKQVLHKLKAARRTFDALRFDELSRSPPKQNPPPLPQPCPHVYDSASMRPVNTAIHKGIGALPGKSQPGRKGSLLGLMWVE</sequence>
<dbReference type="Proteomes" id="UP000823399">
    <property type="component" value="Unassembled WGS sequence"/>
</dbReference>
<accession>A0A9P7F5B5</accession>
<dbReference type="GO" id="GO:0016197">
    <property type="term" value="P:endosomal transport"/>
    <property type="evidence" value="ECO:0007669"/>
    <property type="project" value="TreeGrafter"/>
</dbReference>
<dbReference type="GO" id="GO:0005886">
    <property type="term" value="C:plasma membrane"/>
    <property type="evidence" value="ECO:0007669"/>
    <property type="project" value="TreeGrafter"/>
</dbReference>
<dbReference type="GO" id="GO:0097320">
    <property type="term" value="P:plasma membrane tubulation"/>
    <property type="evidence" value="ECO:0007669"/>
    <property type="project" value="TreeGrafter"/>
</dbReference>
<keyword evidence="3" id="KW-1185">Reference proteome</keyword>
<dbReference type="OrthoDB" id="10254720at2759"/>
<gene>
    <name evidence="2" type="ORF">F5147DRAFT_696794</name>
</gene>
<reference evidence="2" key="1">
    <citation type="journal article" date="2020" name="New Phytol.">
        <title>Comparative genomics reveals dynamic genome evolution in host specialist ectomycorrhizal fungi.</title>
        <authorList>
            <person name="Lofgren L.A."/>
            <person name="Nguyen N.H."/>
            <person name="Vilgalys R."/>
            <person name="Ruytinx J."/>
            <person name="Liao H.L."/>
            <person name="Branco S."/>
            <person name="Kuo A."/>
            <person name="LaButti K."/>
            <person name="Lipzen A."/>
            <person name="Andreopoulos W."/>
            <person name="Pangilinan J."/>
            <person name="Riley R."/>
            <person name="Hundley H."/>
            <person name="Na H."/>
            <person name="Barry K."/>
            <person name="Grigoriev I.V."/>
            <person name="Stajich J.E."/>
            <person name="Kennedy P.G."/>
        </authorList>
    </citation>
    <scope>NUCLEOTIDE SEQUENCE</scope>
    <source>
        <strain evidence="2">FC423</strain>
    </source>
</reference>
<dbReference type="Pfam" id="PF10456">
    <property type="entry name" value="BAR_3_WASP_bdg"/>
    <property type="match status" value="1"/>
</dbReference>
<dbReference type="EMBL" id="JABBWM010000030">
    <property type="protein sequence ID" value="KAG2107715.1"/>
    <property type="molecule type" value="Genomic_DNA"/>
</dbReference>
<evidence type="ECO:0000313" key="2">
    <source>
        <dbReference type="EMBL" id="KAG2107715.1"/>
    </source>
</evidence>
<proteinExistence type="predicted"/>